<feature type="domain" description="DM13" evidence="2">
    <location>
        <begin position="50"/>
        <end position="155"/>
    </location>
</feature>
<gene>
    <name evidence="3" type="ORF">NIT7321_01640</name>
</gene>
<dbReference type="RefSeq" id="WP_008559050.1">
    <property type="nucleotide sequence ID" value="NZ_BSKQ01000001.1"/>
</dbReference>
<dbReference type="Proteomes" id="UP000043764">
    <property type="component" value="Unassembled WGS sequence"/>
</dbReference>
<dbReference type="OrthoDB" id="6106486at2"/>
<accession>A0A0H5D0N3</accession>
<evidence type="ECO:0000313" key="4">
    <source>
        <dbReference type="Proteomes" id="UP000043764"/>
    </source>
</evidence>
<dbReference type="InterPro" id="IPR019545">
    <property type="entry name" value="DM13_domain"/>
</dbReference>
<dbReference type="EMBL" id="CVRL01000015">
    <property type="protein sequence ID" value="CRL10792.1"/>
    <property type="molecule type" value="Genomic_DNA"/>
</dbReference>
<evidence type="ECO:0000256" key="1">
    <source>
        <dbReference type="SAM" id="Phobius"/>
    </source>
</evidence>
<keyword evidence="1" id="KW-0472">Membrane</keyword>
<dbReference type="Pfam" id="PF10517">
    <property type="entry name" value="DM13"/>
    <property type="match status" value="1"/>
</dbReference>
<protein>
    <submittedName>
        <fullName evidence="3">Electron transfer DM13</fullName>
    </submittedName>
</protein>
<organism evidence="3 4">
    <name type="scientific">Phaeobacter italicus</name>
    <dbReference type="NCBI Taxonomy" id="481446"/>
    <lineage>
        <taxon>Bacteria</taxon>
        <taxon>Pseudomonadati</taxon>
        <taxon>Pseudomonadota</taxon>
        <taxon>Alphaproteobacteria</taxon>
        <taxon>Rhodobacterales</taxon>
        <taxon>Roseobacteraceae</taxon>
        <taxon>Phaeobacter</taxon>
    </lineage>
</organism>
<evidence type="ECO:0000259" key="2">
    <source>
        <dbReference type="PROSITE" id="PS51549"/>
    </source>
</evidence>
<keyword evidence="4" id="KW-1185">Reference proteome</keyword>
<dbReference type="PROSITE" id="PS51549">
    <property type="entry name" value="DM13"/>
    <property type="match status" value="1"/>
</dbReference>
<dbReference type="AlphaFoldDB" id="A0A0H5D0N3"/>
<proteinExistence type="predicted"/>
<dbReference type="STRING" id="481446.NIT7645_02017"/>
<reference evidence="3 4" key="1">
    <citation type="submission" date="2015-05" db="EMBL/GenBank/DDBJ databases">
        <authorList>
            <person name="Rodrigo-Torres Lidia"/>
            <person name="Arahal R.David."/>
        </authorList>
    </citation>
    <scope>NUCLEOTIDE SEQUENCE [LARGE SCALE GENOMIC DNA]</scope>
    <source>
        <strain evidence="3 4">CECT 7321</strain>
    </source>
</reference>
<keyword evidence="1" id="KW-1133">Transmembrane helix</keyword>
<dbReference type="GeneID" id="78398342"/>
<keyword evidence="1" id="KW-0812">Transmembrane</keyword>
<evidence type="ECO:0000313" key="3">
    <source>
        <dbReference type="EMBL" id="CRL10792.1"/>
    </source>
</evidence>
<name>A0A0H5D0N3_9RHOB</name>
<sequence length="155" mass="16593">MRWIFRLVTHGIALVIGVALGIYILPILTAPKGPDAATLTAGAEGATYTGSFTRDLAGSDFLHWGTGSISLSPSRITHIGELAPGPDYKLYLAPEFVEDEAGFEAIKDASVRVGDVKMFGGLILDVPEGINIEAYTTVVIWCEAFGEFITAAKYR</sequence>
<feature type="transmembrane region" description="Helical" evidence="1">
    <location>
        <begin position="7"/>
        <end position="28"/>
    </location>
</feature>